<organism evidence="1 2">
    <name type="scientific">Candidatus Enterovibrio altilux</name>
    <dbReference type="NCBI Taxonomy" id="1927128"/>
    <lineage>
        <taxon>Bacteria</taxon>
        <taxon>Pseudomonadati</taxon>
        <taxon>Pseudomonadota</taxon>
        <taxon>Gammaproteobacteria</taxon>
        <taxon>Vibrionales</taxon>
        <taxon>Vibrionaceae</taxon>
        <taxon>Enterovibrio</taxon>
    </lineage>
</organism>
<evidence type="ECO:0000313" key="1">
    <source>
        <dbReference type="EMBL" id="ATF09650.1"/>
    </source>
</evidence>
<dbReference type="KEGG" id="elux:BTN50_1159"/>
<accession>A0A291B9G9</accession>
<reference evidence="2" key="1">
    <citation type="submission" date="2017-04" db="EMBL/GenBank/DDBJ databases">
        <title>Genome evolution of the luminous symbionts of deep sea anglerfish.</title>
        <authorList>
            <person name="Hendry T.A."/>
        </authorList>
    </citation>
    <scope>NUCLEOTIDE SEQUENCE [LARGE SCALE GENOMIC DNA]</scope>
</reference>
<name>A0A291B9G9_9GAMM</name>
<proteinExistence type="predicted"/>
<dbReference type="EMBL" id="CP020660">
    <property type="protein sequence ID" value="ATF09650.1"/>
    <property type="molecule type" value="Genomic_DNA"/>
</dbReference>
<keyword evidence="2" id="KW-1185">Reference proteome</keyword>
<evidence type="ECO:0000313" key="2">
    <source>
        <dbReference type="Proteomes" id="UP000218160"/>
    </source>
</evidence>
<sequence>MPGLTFTPDIMVSLKQFSFLIQTQIINFNMIRYETIASFETYLTLSTYLTIPSWRKFR</sequence>
<dbReference type="AlphaFoldDB" id="A0A291B9G9"/>
<protein>
    <submittedName>
        <fullName evidence="1">Uncharacterized protein</fullName>
    </submittedName>
</protein>
<dbReference type="Proteomes" id="UP000218160">
    <property type="component" value="Chromosome 1"/>
</dbReference>
<gene>
    <name evidence="1" type="ORF">BTN50_1159</name>
</gene>